<feature type="compositionally biased region" description="Basic and acidic residues" evidence="1">
    <location>
        <begin position="111"/>
        <end position="125"/>
    </location>
</feature>
<feature type="transmembrane region" description="Helical" evidence="2">
    <location>
        <begin position="28"/>
        <end position="50"/>
    </location>
</feature>
<keyword evidence="2" id="KW-1133">Transmembrane helix</keyword>
<sequence length="125" mass="13486">MELPTLILALLSPGNPNAGGGFLYALKGPLLILAVTLGLALVIAIAILIMHNDGGSKQSRQGRSARLTSSKPEVSGKEGAQHKKRRRHKRHRRDHRKRNPTLSETGGLPPKNEDISSEGKAESNQ</sequence>
<evidence type="ECO:0000313" key="3">
    <source>
        <dbReference type="EMBL" id="SVA83884.1"/>
    </source>
</evidence>
<keyword evidence="2" id="KW-0812">Transmembrane</keyword>
<feature type="region of interest" description="Disordered" evidence="1">
    <location>
        <begin position="54"/>
        <end position="125"/>
    </location>
</feature>
<keyword evidence="2" id="KW-0472">Membrane</keyword>
<feature type="compositionally biased region" description="Polar residues" evidence="1">
    <location>
        <begin position="55"/>
        <end position="72"/>
    </location>
</feature>
<name>A0A381Z423_9ZZZZ</name>
<gene>
    <name evidence="3" type="ORF">METZ01_LOCUS136738</name>
</gene>
<evidence type="ECO:0000256" key="1">
    <source>
        <dbReference type="SAM" id="MobiDB-lite"/>
    </source>
</evidence>
<dbReference type="AlphaFoldDB" id="A0A381Z423"/>
<proteinExistence type="predicted"/>
<organism evidence="3">
    <name type="scientific">marine metagenome</name>
    <dbReference type="NCBI Taxonomy" id="408172"/>
    <lineage>
        <taxon>unclassified sequences</taxon>
        <taxon>metagenomes</taxon>
        <taxon>ecological metagenomes</taxon>
    </lineage>
</organism>
<protein>
    <submittedName>
        <fullName evidence="3">Uncharacterized protein</fullName>
    </submittedName>
</protein>
<dbReference type="EMBL" id="UINC01019836">
    <property type="protein sequence ID" value="SVA83884.1"/>
    <property type="molecule type" value="Genomic_DNA"/>
</dbReference>
<reference evidence="3" key="1">
    <citation type="submission" date="2018-05" db="EMBL/GenBank/DDBJ databases">
        <authorList>
            <person name="Lanie J.A."/>
            <person name="Ng W.-L."/>
            <person name="Kazmierczak K.M."/>
            <person name="Andrzejewski T.M."/>
            <person name="Davidsen T.M."/>
            <person name="Wayne K.J."/>
            <person name="Tettelin H."/>
            <person name="Glass J.I."/>
            <person name="Rusch D."/>
            <person name="Podicherti R."/>
            <person name="Tsui H.-C.T."/>
            <person name="Winkler M.E."/>
        </authorList>
    </citation>
    <scope>NUCLEOTIDE SEQUENCE</scope>
</reference>
<accession>A0A381Z423</accession>
<evidence type="ECO:0000256" key="2">
    <source>
        <dbReference type="SAM" id="Phobius"/>
    </source>
</evidence>
<feature type="compositionally biased region" description="Basic residues" evidence="1">
    <location>
        <begin position="82"/>
        <end position="99"/>
    </location>
</feature>